<dbReference type="EMBL" id="PFBV01000002">
    <property type="protein sequence ID" value="PIT88713.1"/>
    <property type="molecule type" value="Genomic_DNA"/>
</dbReference>
<reference evidence="13" key="1">
    <citation type="submission" date="2017-09" db="EMBL/GenBank/DDBJ databases">
        <title>Depth-based differentiation of microbial function through sediment-hosted aquifers and enrichment of novel symbionts in the deep terrestrial subsurface.</title>
        <authorList>
            <person name="Probst A.J."/>
            <person name="Ladd B."/>
            <person name="Jarett J.K."/>
            <person name="Geller-Mcgrath D.E."/>
            <person name="Sieber C.M.K."/>
            <person name="Emerson J.B."/>
            <person name="Anantharaman K."/>
            <person name="Thomas B.C."/>
            <person name="Malmstrom R."/>
            <person name="Stieglmeier M."/>
            <person name="Klingl A."/>
            <person name="Woyke T."/>
            <person name="Ryan C.M."/>
            <person name="Banfield J.F."/>
        </authorList>
    </citation>
    <scope>NUCLEOTIDE SEQUENCE [LARGE SCALE GENOMIC DNA]</scope>
</reference>
<dbReference type="Proteomes" id="UP000231426">
    <property type="component" value="Unassembled WGS sequence"/>
</dbReference>
<keyword evidence="3" id="KW-1003">Cell membrane</keyword>
<comment type="similarity">
    <text evidence="9">Belongs to the OXA1/ALB3/YidC family.</text>
</comment>
<dbReference type="InterPro" id="IPR028055">
    <property type="entry name" value="YidC/Oxa/ALB_C"/>
</dbReference>
<feature type="domain" description="Membrane insertase YidC/Oxa/ALB C-terminal" evidence="11">
    <location>
        <begin position="31"/>
        <end position="234"/>
    </location>
</feature>
<evidence type="ECO:0000256" key="2">
    <source>
        <dbReference type="ARBA" id="ARBA00022448"/>
    </source>
</evidence>
<dbReference type="CDD" id="cd20070">
    <property type="entry name" value="5TM_YidC_Alb3"/>
    <property type="match status" value="1"/>
</dbReference>
<keyword evidence="8" id="KW-0143">Chaperone</keyword>
<feature type="transmembrane region" description="Helical" evidence="10">
    <location>
        <begin position="95"/>
        <end position="116"/>
    </location>
</feature>
<dbReference type="GO" id="GO:0015031">
    <property type="term" value="P:protein transport"/>
    <property type="evidence" value="ECO:0007669"/>
    <property type="project" value="UniProtKB-KW"/>
</dbReference>
<feature type="transmembrane region" description="Helical" evidence="10">
    <location>
        <begin position="152"/>
        <end position="168"/>
    </location>
</feature>
<evidence type="ECO:0000256" key="7">
    <source>
        <dbReference type="ARBA" id="ARBA00023136"/>
    </source>
</evidence>
<dbReference type="GO" id="GO:0051205">
    <property type="term" value="P:protein insertion into membrane"/>
    <property type="evidence" value="ECO:0007669"/>
    <property type="project" value="TreeGrafter"/>
</dbReference>
<dbReference type="GO" id="GO:0032977">
    <property type="term" value="F:membrane insertase activity"/>
    <property type="evidence" value="ECO:0007669"/>
    <property type="project" value="InterPro"/>
</dbReference>
<dbReference type="GO" id="GO:0005886">
    <property type="term" value="C:plasma membrane"/>
    <property type="evidence" value="ECO:0007669"/>
    <property type="project" value="UniProtKB-SubCell"/>
</dbReference>
<evidence type="ECO:0000313" key="13">
    <source>
        <dbReference type="Proteomes" id="UP000231426"/>
    </source>
</evidence>
<dbReference type="InterPro" id="IPR047196">
    <property type="entry name" value="YidC_ALB_C"/>
</dbReference>
<dbReference type="PANTHER" id="PTHR12428">
    <property type="entry name" value="OXA1"/>
    <property type="match status" value="1"/>
</dbReference>
<evidence type="ECO:0000256" key="8">
    <source>
        <dbReference type="ARBA" id="ARBA00023186"/>
    </source>
</evidence>
<organism evidence="12 13">
    <name type="scientific">Candidatus Magasanikbacteria bacterium CG10_big_fil_rev_8_21_14_0_10_36_32</name>
    <dbReference type="NCBI Taxonomy" id="1974646"/>
    <lineage>
        <taxon>Bacteria</taxon>
        <taxon>Candidatus Magasanikiibacteriota</taxon>
    </lineage>
</organism>
<dbReference type="InterPro" id="IPR001708">
    <property type="entry name" value="YidC/ALB3/OXA1/COX18"/>
</dbReference>
<dbReference type="NCBIfam" id="TIGR03592">
    <property type="entry name" value="yidC_oxa1_cterm"/>
    <property type="match status" value="1"/>
</dbReference>
<protein>
    <recommendedName>
        <fullName evidence="11">Membrane insertase YidC/Oxa/ALB C-terminal domain-containing protein</fullName>
    </recommendedName>
</protein>
<evidence type="ECO:0000313" key="12">
    <source>
        <dbReference type="EMBL" id="PIT88713.1"/>
    </source>
</evidence>
<dbReference type="PANTHER" id="PTHR12428:SF65">
    <property type="entry name" value="CYTOCHROME C OXIDASE ASSEMBLY PROTEIN COX18, MITOCHONDRIAL"/>
    <property type="match status" value="1"/>
</dbReference>
<keyword evidence="5" id="KW-0653">Protein transport</keyword>
<proteinExistence type="inferred from homology"/>
<evidence type="ECO:0000256" key="3">
    <source>
        <dbReference type="ARBA" id="ARBA00022475"/>
    </source>
</evidence>
<accession>A0A2M6W7H3</accession>
<keyword evidence="2" id="KW-0813">Transport</keyword>
<evidence type="ECO:0000256" key="6">
    <source>
        <dbReference type="ARBA" id="ARBA00022989"/>
    </source>
</evidence>
<evidence type="ECO:0000256" key="10">
    <source>
        <dbReference type="SAM" id="Phobius"/>
    </source>
</evidence>
<keyword evidence="7 10" id="KW-0472">Membrane</keyword>
<evidence type="ECO:0000256" key="5">
    <source>
        <dbReference type="ARBA" id="ARBA00022927"/>
    </source>
</evidence>
<feature type="transmembrane region" description="Helical" evidence="10">
    <location>
        <begin position="198"/>
        <end position="222"/>
    </location>
</feature>
<evidence type="ECO:0000256" key="1">
    <source>
        <dbReference type="ARBA" id="ARBA00004651"/>
    </source>
</evidence>
<name>A0A2M6W7H3_9BACT</name>
<keyword evidence="4 9" id="KW-0812">Transmembrane</keyword>
<comment type="subcellular location">
    <subcellularLocation>
        <location evidence="1">Cell membrane</location>
        <topology evidence="1">Multi-pass membrane protein</topology>
    </subcellularLocation>
    <subcellularLocation>
        <location evidence="9">Membrane</location>
        <topology evidence="9">Multi-pass membrane protein</topology>
    </subcellularLocation>
</comment>
<gene>
    <name evidence="12" type="ORF">COU29_00480</name>
</gene>
<keyword evidence="6 10" id="KW-1133">Transmembrane helix</keyword>
<sequence>MFTSVFHTILYQPIFNFFVGLYNLIPGHDVGLVILIITILIRILVWPLTSSSIKAQRSVQELQPKVDAVKKEFANDQQKQAAELMKLYKENKVNPFSSCLPLLIQLPILIALYMVMRDGLMADKFAVELYSFVDNPGKLNPLSLGFLDMAKPNYVLAILAGLAQFWQAKTMMSKQPPKAAGAGAKDEGMMATMNKQMLYFMPVMTVIIGFGLPAGLTVYWFFSTLLTVAQQSILLKKKNKKNPVEEKVIEGKVEEIK</sequence>
<evidence type="ECO:0000256" key="4">
    <source>
        <dbReference type="ARBA" id="ARBA00022692"/>
    </source>
</evidence>
<evidence type="ECO:0000259" key="11">
    <source>
        <dbReference type="Pfam" id="PF02096"/>
    </source>
</evidence>
<evidence type="ECO:0000256" key="9">
    <source>
        <dbReference type="RuleBase" id="RU003945"/>
    </source>
</evidence>
<dbReference type="AlphaFoldDB" id="A0A2M6W7H3"/>
<dbReference type="Pfam" id="PF02096">
    <property type="entry name" value="60KD_IMP"/>
    <property type="match status" value="1"/>
</dbReference>
<feature type="transmembrane region" description="Helical" evidence="10">
    <location>
        <begin position="30"/>
        <end position="48"/>
    </location>
</feature>
<comment type="caution">
    <text evidence="12">The sequence shown here is derived from an EMBL/GenBank/DDBJ whole genome shotgun (WGS) entry which is preliminary data.</text>
</comment>